<dbReference type="AlphaFoldDB" id="A0A2T3XNN5"/>
<dbReference type="SUPFAM" id="SSF81301">
    <property type="entry name" value="Nucleotidyltransferase"/>
    <property type="match status" value="1"/>
</dbReference>
<feature type="domain" description="Polymerase nucleotidyl transferase" evidence="1">
    <location>
        <begin position="7"/>
        <end position="88"/>
    </location>
</feature>
<accession>A0A2T3XNN5</accession>
<organism evidence="2 3">
    <name type="scientific">Trinickia symbiotica</name>
    <dbReference type="NCBI Taxonomy" id="863227"/>
    <lineage>
        <taxon>Bacteria</taxon>
        <taxon>Pseudomonadati</taxon>
        <taxon>Pseudomonadota</taxon>
        <taxon>Betaproteobacteria</taxon>
        <taxon>Burkholderiales</taxon>
        <taxon>Burkholderiaceae</taxon>
        <taxon>Trinickia</taxon>
    </lineage>
</organism>
<sequence length="129" mass="14605">MLTENDIMRISRRVADAYAPLVVGTFGSYAIGSASELSDLDLFLILNGCERSDARVRAARRLLFDVLHPLDIHVFTPEEFEESAYEELSFTWVIARQARLYHWTDAAVQQVPSLLPRAALRQEVARALI</sequence>
<comment type="caution">
    <text evidence="2">The sequence shown here is derived from an EMBL/GenBank/DDBJ whole genome shotgun (WGS) entry which is preliminary data.</text>
</comment>
<evidence type="ECO:0000313" key="2">
    <source>
        <dbReference type="EMBL" id="PTB18123.1"/>
    </source>
</evidence>
<dbReference type="CDD" id="cd05403">
    <property type="entry name" value="NT_KNTase_like"/>
    <property type="match status" value="1"/>
</dbReference>
<dbReference type="InterPro" id="IPR043519">
    <property type="entry name" value="NT_sf"/>
</dbReference>
<evidence type="ECO:0000313" key="3">
    <source>
        <dbReference type="Proteomes" id="UP000240638"/>
    </source>
</evidence>
<protein>
    <recommendedName>
        <fullName evidence="1">Polymerase nucleotidyl transferase domain-containing protein</fullName>
    </recommendedName>
</protein>
<reference evidence="2 3" key="1">
    <citation type="submission" date="2018-03" db="EMBL/GenBank/DDBJ databases">
        <title>Whole genome analyses suggest that Burkholderia sensu lato contains two further novel genera in the rhizoxinica-symbiotica group Mycetohabitans gen. nov., and Trinickia gen. nov.: implications for the evolution of diazotrophy and nodulation in the Burkholderiaceae.</title>
        <authorList>
            <person name="Estrada De Los Santos P."/>
            <person name="Palmer M."/>
            <person name="Chavez-Ramirez B."/>
            <person name="Steenkamp E.T."/>
            <person name="Hirsch A.M."/>
            <person name="Manyaka P."/>
            <person name="Maluk M."/>
            <person name="Lafos M."/>
            <person name="Crook M."/>
            <person name="Gross E."/>
            <person name="Simon M.F."/>
            <person name="Bueno Dos Reis Junior F."/>
            <person name="Poole P.S."/>
            <person name="Venter S.N."/>
            <person name="James E.K."/>
        </authorList>
    </citation>
    <scope>NUCLEOTIDE SEQUENCE [LARGE SCALE GENOMIC DNA]</scope>
    <source>
        <strain evidence="2 3">JPY-366</strain>
    </source>
</reference>
<dbReference type="InterPro" id="IPR002934">
    <property type="entry name" value="Polymerase_NTP_transf_dom"/>
</dbReference>
<dbReference type="RefSeq" id="WP_107153303.1">
    <property type="nucleotide sequence ID" value="NZ_PYUC01000014.1"/>
</dbReference>
<evidence type="ECO:0000259" key="1">
    <source>
        <dbReference type="Pfam" id="PF01909"/>
    </source>
</evidence>
<dbReference type="EMBL" id="PYUC01000014">
    <property type="protein sequence ID" value="PTB18123.1"/>
    <property type="molecule type" value="Genomic_DNA"/>
</dbReference>
<gene>
    <name evidence="2" type="ORF">C9I57_25205</name>
</gene>
<dbReference type="Proteomes" id="UP000240638">
    <property type="component" value="Unassembled WGS sequence"/>
</dbReference>
<name>A0A2T3XNN5_9BURK</name>
<dbReference type="Pfam" id="PF01909">
    <property type="entry name" value="NTP_transf_2"/>
    <property type="match status" value="1"/>
</dbReference>
<dbReference type="Gene3D" id="3.30.460.10">
    <property type="entry name" value="Beta Polymerase, domain 2"/>
    <property type="match status" value="1"/>
</dbReference>
<dbReference type="GO" id="GO:0016779">
    <property type="term" value="F:nucleotidyltransferase activity"/>
    <property type="evidence" value="ECO:0007669"/>
    <property type="project" value="InterPro"/>
</dbReference>
<proteinExistence type="predicted"/>